<evidence type="ECO:0000313" key="4">
    <source>
        <dbReference type="Proteomes" id="UP000001058"/>
    </source>
</evidence>
<name>D8TTQ4_VOLCA</name>
<feature type="chain" id="PRO_5003123872" evidence="1">
    <location>
        <begin position="25"/>
        <end position="512"/>
    </location>
</feature>
<feature type="domain" description="Pherophorin" evidence="2">
    <location>
        <begin position="349"/>
        <end position="497"/>
    </location>
</feature>
<evidence type="ECO:0000256" key="1">
    <source>
        <dbReference type="SAM" id="SignalP"/>
    </source>
</evidence>
<feature type="signal peptide" evidence="1">
    <location>
        <begin position="1"/>
        <end position="24"/>
    </location>
</feature>
<dbReference type="Proteomes" id="UP000001058">
    <property type="component" value="Unassembled WGS sequence"/>
</dbReference>
<organism evidence="4">
    <name type="scientific">Volvox carteri f. nagariensis</name>
    <dbReference type="NCBI Taxonomy" id="3068"/>
    <lineage>
        <taxon>Eukaryota</taxon>
        <taxon>Viridiplantae</taxon>
        <taxon>Chlorophyta</taxon>
        <taxon>core chlorophytes</taxon>
        <taxon>Chlorophyceae</taxon>
        <taxon>CS clade</taxon>
        <taxon>Chlamydomonadales</taxon>
        <taxon>Volvocaceae</taxon>
        <taxon>Volvox</taxon>
    </lineage>
</organism>
<keyword evidence="1" id="KW-0732">Signal</keyword>
<dbReference type="KEGG" id="vcn:VOLCADRAFT_80812"/>
<protein>
    <submittedName>
        <fullName evidence="3">Extracellular matrix glycoprotein pherophorin-V14</fullName>
    </submittedName>
</protein>
<evidence type="ECO:0000259" key="2">
    <source>
        <dbReference type="Pfam" id="PF12499"/>
    </source>
</evidence>
<accession>D8TTQ4</accession>
<dbReference type="GeneID" id="9616465"/>
<feature type="domain" description="Pherophorin" evidence="2">
    <location>
        <begin position="43"/>
        <end position="197"/>
    </location>
</feature>
<proteinExistence type="predicted"/>
<dbReference type="Pfam" id="PF12499">
    <property type="entry name" value="DUF3707"/>
    <property type="match status" value="2"/>
</dbReference>
<dbReference type="RefSeq" id="XP_002949799.1">
    <property type="nucleotide sequence ID" value="XM_002949753.1"/>
</dbReference>
<gene>
    <name evidence="3" type="primary">phV14</name>
    <name evidence="3" type="ORF">VOLCADRAFT_80812</name>
</gene>
<dbReference type="eggNOG" id="ENOG502QQEE">
    <property type="taxonomic scope" value="Eukaryota"/>
</dbReference>
<reference evidence="3 4" key="1">
    <citation type="journal article" date="2010" name="Science">
        <title>Genomic analysis of organismal complexity in the multicellular green alga Volvox carteri.</title>
        <authorList>
            <person name="Prochnik S.E."/>
            <person name="Umen J."/>
            <person name="Nedelcu A.M."/>
            <person name="Hallmann A."/>
            <person name="Miller S.M."/>
            <person name="Nishii I."/>
            <person name="Ferris P."/>
            <person name="Kuo A."/>
            <person name="Mitros T."/>
            <person name="Fritz-Laylin L.K."/>
            <person name="Hellsten U."/>
            <person name="Chapman J."/>
            <person name="Simakov O."/>
            <person name="Rensing S.A."/>
            <person name="Terry A."/>
            <person name="Pangilinan J."/>
            <person name="Kapitonov V."/>
            <person name="Jurka J."/>
            <person name="Salamov A."/>
            <person name="Shapiro H."/>
            <person name="Schmutz J."/>
            <person name="Grimwood J."/>
            <person name="Lindquist E."/>
            <person name="Lucas S."/>
            <person name="Grigoriev I.V."/>
            <person name="Schmitt R."/>
            <person name="Kirk D."/>
            <person name="Rokhsar D.S."/>
        </authorList>
    </citation>
    <scope>NUCLEOTIDE SEQUENCE [LARGE SCALE GENOMIC DNA]</scope>
    <source>
        <strain evidence="4">f. Nagariensis / Eve</strain>
    </source>
</reference>
<dbReference type="AlphaFoldDB" id="D8TTQ4"/>
<dbReference type="InParanoid" id="D8TTQ4"/>
<dbReference type="EMBL" id="GL378336">
    <property type="protein sequence ID" value="EFJ49351.1"/>
    <property type="molecule type" value="Genomic_DNA"/>
</dbReference>
<evidence type="ECO:0000313" key="3">
    <source>
        <dbReference type="EMBL" id="EFJ49351.1"/>
    </source>
</evidence>
<dbReference type="InterPro" id="IPR024616">
    <property type="entry name" value="Pherophorin"/>
</dbReference>
<keyword evidence="4" id="KW-1185">Reference proteome</keyword>
<sequence length="512" mass="55529">MARTLIALAVAAVIAIAWAPTADAQDEDFDAPFGEQTGLIPNFPYRICNTQVGAYRFAPEVKHLSGGRFCFTIKVQTQGCTHPCCFADLYKIEFNVSDSCIVQPSADIKATINGNYTRIGAAFGRPVYGRNGSAILRLTQLGLNTVTAANAEVCLILKANRLGKGCTTLEQLCVPPPGAARGMCAAAMYDTPCDCCPPPSLPPPPSPPDITPNPVCRVCIIISLLPPSFDINRYRFDNRTCSSIQDYIAASINASIVSNNIPMQSYFAPNASLCSPLEIRVCGTFVDANGANQLKAAVELQTQFWIKFVAGGEVCRAELDRYAIQISTEAGSCLPLIDVESCNLDFKPFPNCSCKTRQGILPFTISPRYFPLKNKFTTEYCFVISTLPPDQILPSTCRMPEEILTKIEWYANQTSAGMIAGFTLYPAGGSKSRRSTSWGAYGTNTLKATNINWTLQEAHGGMVCIEVKKPGTLKDVCLGFSSQCYVSTFNRNKDCCPIYRADLAPTASSGLR</sequence>
<dbReference type="OrthoDB" id="532423at2759"/>